<keyword evidence="1" id="KW-0472">Membrane</keyword>
<dbReference type="RefSeq" id="WP_074664296.1">
    <property type="nucleotide sequence ID" value="NZ_FOIO01000076.1"/>
</dbReference>
<evidence type="ECO:0000313" key="2">
    <source>
        <dbReference type="EMBL" id="SEU16344.1"/>
    </source>
</evidence>
<proteinExistence type="predicted"/>
<dbReference type="EMBL" id="FOIO01000076">
    <property type="protein sequence ID" value="SEU16344.1"/>
    <property type="molecule type" value="Genomic_DNA"/>
</dbReference>
<name>A0A1I0JZP3_9FIRM</name>
<evidence type="ECO:0000313" key="3">
    <source>
        <dbReference type="Proteomes" id="UP000182121"/>
    </source>
</evidence>
<keyword evidence="1" id="KW-0812">Transmembrane</keyword>
<comment type="caution">
    <text evidence="2">The sequence shown here is derived from an EMBL/GenBank/DDBJ whole genome shotgun (WGS) entry which is preliminary data.</text>
</comment>
<dbReference type="Proteomes" id="UP000182121">
    <property type="component" value="Unassembled WGS sequence"/>
</dbReference>
<keyword evidence="2" id="KW-0808">Transferase</keyword>
<dbReference type="AlphaFoldDB" id="A0A1I0JZP3"/>
<protein>
    <submittedName>
        <fullName evidence="2">Glycosyl transferase family 2</fullName>
    </submittedName>
</protein>
<organism evidence="2 3">
    <name type="scientific">Enterocloster clostridioformis</name>
    <dbReference type="NCBI Taxonomy" id="1531"/>
    <lineage>
        <taxon>Bacteria</taxon>
        <taxon>Bacillati</taxon>
        <taxon>Bacillota</taxon>
        <taxon>Clostridia</taxon>
        <taxon>Lachnospirales</taxon>
        <taxon>Lachnospiraceae</taxon>
        <taxon>Enterocloster</taxon>
    </lineage>
</organism>
<sequence length="394" mass="46207">MENSKKEIIKRILFKLYYFVSIIYLPLLYFVEYKVGQLKYLSKHDYLVWKKAFLTLLKVNYKSNYGLGQYKLFSAFGKARIKVVRMSKNDNKNNPIVVLAVKNDKNRIIMLVEHYRKLGVKKFAFLDNGSTDGTYEWLFEQMDIDLFTTIDQYSSFTKEAWINRIVSYYGFNRWYILTDSDELVVYSEMEIHSLIDVVKFAEYKGMRRLKAITLDMYADTALFEAIENKKNIEEEYCWMDSDSYTAQSRIVGDKSIVSIVGGPRFRVMGVTPTLMKYPLIYFCEGTVSSNAHFQFPYSEINNDNCYLGIKHYKFLEDDKKTYMERMQSNSGFSSGVSLKNGGYYRKYMDSVEKNTDITFMYPGSIKFDSSKVLEKILMITKIPFKNYEETKGGV</sequence>
<accession>A0A1I0JZP3</accession>
<feature type="transmembrane region" description="Helical" evidence="1">
    <location>
        <begin position="12"/>
        <end position="31"/>
    </location>
</feature>
<reference evidence="2 3" key="1">
    <citation type="submission" date="2016-10" db="EMBL/GenBank/DDBJ databases">
        <authorList>
            <person name="Varghese N."/>
            <person name="Submissions S."/>
        </authorList>
    </citation>
    <scope>NUCLEOTIDE SEQUENCE [LARGE SCALE GENOMIC DNA]</scope>
    <source>
        <strain evidence="2 3">NLAE-zl-C196</strain>
    </source>
</reference>
<keyword evidence="1" id="KW-1133">Transmembrane helix</keyword>
<dbReference type="GO" id="GO:0016740">
    <property type="term" value="F:transferase activity"/>
    <property type="evidence" value="ECO:0007669"/>
    <property type="project" value="UniProtKB-KW"/>
</dbReference>
<gene>
    <name evidence="2" type="ORF">SAMN05216521_10767</name>
</gene>
<dbReference type="Pfam" id="PF13704">
    <property type="entry name" value="Glyco_tranf_2_4"/>
    <property type="match status" value="1"/>
</dbReference>
<evidence type="ECO:0000256" key="1">
    <source>
        <dbReference type="SAM" id="Phobius"/>
    </source>
</evidence>